<keyword evidence="3" id="KW-1185">Reference proteome</keyword>
<feature type="transmembrane region" description="Helical" evidence="1">
    <location>
        <begin position="93"/>
        <end position="113"/>
    </location>
</feature>
<sequence length="114" mass="13356">METFAMFYQKLTHTCGIKSSKGPRQRYIADIFVKYSLKLSTVVQYSYALLKSLFLHFPFISIRIIIVTSKNLEMCIKRSIDHFLTPSIRITNPLTAATYLYLSIIKYAMHLYFQ</sequence>
<evidence type="ECO:0000313" key="3">
    <source>
        <dbReference type="Proteomes" id="UP000054995"/>
    </source>
</evidence>
<feature type="transmembrane region" description="Helical" evidence="1">
    <location>
        <begin position="53"/>
        <end position="72"/>
    </location>
</feature>
<keyword evidence="1" id="KW-0472">Membrane</keyword>
<keyword evidence="1" id="KW-0812">Transmembrane</keyword>
<name>A0A0V1FLI6_TRIPS</name>
<evidence type="ECO:0000256" key="1">
    <source>
        <dbReference type="SAM" id="Phobius"/>
    </source>
</evidence>
<dbReference type="AlphaFoldDB" id="A0A0V1FLI6"/>
<reference evidence="2 3" key="1">
    <citation type="submission" date="2015-01" db="EMBL/GenBank/DDBJ databases">
        <title>Evolution of Trichinella species and genotypes.</title>
        <authorList>
            <person name="Korhonen P.K."/>
            <person name="Edoardo P."/>
            <person name="Giuseppe L.R."/>
            <person name="Gasser R.B."/>
        </authorList>
    </citation>
    <scope>NUCLEOTIDE SEQUENCE [LARGE SCALE GENOMIC DNA]</scope>
    <source>
        <strain evidence="2">ISS470</strain>
    </source>
</reference>
<dbReference type="EMBL" id="JYDT01000064">
    <property type="protein sequence ID" value="KRY86912.1"/>
    <property type="molecule type" value="Genomic_DNA"/>
</dbReference>
<proteinExistence type="predicted"/>
<accession>A0A0V1FLI6</accession>
<organism evidence="2 3">
    <name type="scientific">Trichinella pseudospiralis</name>
    <name type="common">Parasitic roundworm</name>
    <dbReference type="NCBI Taxonomy" id="6337"/>
    <lineage>
        <taxon>Eukaryota</taxon>
        <taxon>Metazoa</taxon>
        <taxon>Ecdysozoa</taxon>
        <taxon>Nematoda</taxon>
        <taxon>Enoplea</taxon>
        <taxon>Dorylaimia</taxon>
        <taxon>Trichinellida</taxon>
        <taxon>Trichinellidae</taxon>
        <taxon>Trichinella</taxon>
    </lineage>
</organism>
<dbReference type="OrthoDB" id="5919107at2759"/>
<comment type="caution">
    <text evidence="2">The sequence shown here is derived from an EMBL/GenBank/DDBJ whole genome shotgun (WGS) entry which is preliminary data.</text>
</comment>
<keyword evidence="1" id="KW-1133">Transmembrane helix</keyword>
<dbReference type="Proteomes" id="UP000054995">
    <property type="component" value="Unassembled WGS sequence"/>
</dbReference>
<protein>
    <submittedName>
        <fullName evidence="2">Uncharacterized protein</fullName>
    </submittedName>
</protein>
<evidence type="ECO:0000313" key="2">
    <source>
        <dbReference type="EMBL" id="KRY86912.1"/>
    </source>
</evidence>
<gene>
    <name evidence="2" type="ORF">T4D_5971</name>
</gene>